<proteinExistence type="predicted"/>
<accession>A0A937X3M7</accession>
<dbReference type="InterPro" id="IPR040607">
    <property type="entry name" value="ALP_N"/>
</dbReference>
<dbReference type="AlphaFoldDB" id="A0A937X3M7"/>
<evidence type="ECO:0000313" key="3">
    <source>
        <dbReference type="Proteomes" id="UP000703893"/>
    </source>
</evidence>
<dbReference type="InterPro" id="IPR043129">
    <property type="entry name" value="ATPase_NBD"/>
</dbReference>
<gene>
    <name evidence="2" type="ORF">FJZ00_00710</name>
</gene>
<dbReference type="Gene3D" id="3.30.420.40">
    <property type="match status" value="2"/>
</dbReference>
<evidence type="ECO:0000313" key="2">
    <source>
        <dbReference type="EMBL" id="MBM3273642.1"/>
    </source>
</evidence>
<organism evidence="2 3">
    <name type="scientific">Candidatus Tanganyikabacteria bacterium</name>
    <dbReference type="NCBI Taxonomy" id="2961651"/>
    <lineage>
        <taxon>Bacteria</taxon>
        <taxon>Bacillati</taxon>
        <taxon>Candidatus Sericytochromatia</taxon>
        <taxon>Candidatus Tanganyikabacteria</taxon>
    </lineage>
</organism>
<reference evidence="2 3" key="1">
    <citation type="submission" date="2019-03" db="EMBL/GenBank/DDBJ databases">
        <title>Lake Tanganyika Metagenome-Assembled Genomes (MAGs).</title>
        <authorList>
            <person name="Tran P."/>
        </authorList>
    </citation>
    <scope>NUCLEOTIDE SEQUENCE [LARGE SCALE GENOMIC DNA]</scope>
    <source>
        <strain evidence="2">K_DeepCast_65m_m2_236</strain>
    </source>
</reference>
<evidence type="ECO:0000259" key="1">
    <source>
        <dbReference type="Pfam" id="PF17989"/>
    </source>
</evidence>
<comment type="caution">
    <text evidence="2">The sequence shown here is derived from an EMBL/GenBank/DDBJ whole genome shotgun (WGS) entry which is preliminary data.</text>
</comment>
<dbReference type="EMBL" id="VGJX01000019">
    <property type="protein sequence ID" value="MBM3273642.1"/>
    <property type="molecule type" value="Genomic_DNA"/>
</dbReference>
<dbReference type="SUPFAM" id="SSF53067">
    <property type="entry name" value="Actin-like ATPase domain"/>
    <property type="match status" value="2"/>
</dbReference>
<dbReference type="Pfam" id="PF17989">
    <property type="entry name" value="ALP_N"/>
    <property type="match status" value="1"/>
</dbReference>
<dbReference type="Proteomes" id="UP000703893">
    <property type="component" value="Unassembled WGS sequence"/>
</dbReference>
<sequence>MEPITLGVDLGRSEIRIYDGESLYTFPTLLGGPVSAISRGSSKLLEDALENNLSVKAGKHLYTVGRHAVEQPFLFPVNDIDLFADDLNLVLLLAALGLYTRKRRLQGTPRFKLGVGIPVFVARRPGYAEERVAAWAKTHRFEFCGHPMTIDVAQIDVLPRPLGAIYAATLEGQLDPNPDELTAVIDPGHLSTDWVVVKLPKELAKFSGHNTSAAGIRLVEAISDFLTTEGVARVNPLAAMEAVTTGRYLENGQEIAIPGDINQELCELMAQQIALTVKQVWRDLSIDHMLLVGGFGQVLYPLLVQFPYLRDLILANDCRYFNVKGAYEFALRVPQRDLAEVLEA</sequence>
<name>A0A937X3M7_9BACT</name>
<protein>
    <submittedName>
        <fullName evidence="2">ParM/StbA family protein</fullName>
    </submittedName>
</protein>
<feature type="domain" description="Actin-like protein N-terminal" evidence="1">
    <location>
        <begin position="7"/>
        <end position="163"/>
    </location>
</feature>